<feature type="compositionally biased region" description="Gly residues" evidence="1">
    <location>
        <begin position="538"/>
        <end position="547"/>
    </location>
</feature>
<keyword evidence="3" id="KW-1185">Reference proteome</keyword>
<gene>
    <name evidence="2" type="ORF">ACFYNZ_07830</name>
</gene>
<organism evidence="2 3">
    <name type="scientific">Streptomyces kebangsaanensis</name>
    <dbReference type="NCBI Taxonomy" id="864058"/>
    <lineage>
        <taxon>Bacteria</taxon>
        <taxon>Bacillati</taxon>
        <taxon>Actinomycetota</taxon>
        <taxon>Actinomycetes</taxon>
        <taxon>Kitasatosporales</taxon>
        <taxon>Streptomycetaceae</taxon>
        <taxon>Streptomyces</taxon>
    </lineage>
</organism>
<feature type="compositionally biased region" description="Low complexity" evidence="1">
    <location>
        <begin position="569"/>
        <end position="582"/>
    </location>
</feature>
<dbReference type="CDD" id="cd20739">
    <property type="entry name" value="PoNe_DUF637"/>
    <property type="match status" value="1"/>
</dbReference>
<evidence type="ECO:0000313" key="2">
    <source>
        <dbReference type="EMBL" id="MFE9169423.1"/>
    </source>
</evidence>
<dbReference type="InterPro" id="IPR049762">
    <property type="entry name" value="PoNe_dom"/>
</dbReference>
<feature type="region of interest" description="Disordered" evidence="1">
    <location>
        <begin position="713"/>
        <end position="732"/>
    </location>
</feature>
<sequence>MINPGEIPQFTGNLEQLEQDCAGLKADAGHVRDTGQAVHTGFQGLSAYYSAPEAEQLFATTRPVKDRADGFADHLETVSSALSAYATEVRPLAKKLQELKARATAFVDSVRGDEEWEYDGDKVEAHNALRDEVTAAVAAFWAAERTCHNKIVALVPGGTPVVAGDGSDRTDQYGFTAEDMKDAQLPWGDPVEERHHWYEVGHWTKSFVWDGLIVDGVWGTIKGLGTLVGVDGWEAAGQAWKGLGQLATGLVLTAVPVVGAAFWLLPDDKLPSWVRDSRTAMKETGKALVAWDEWGKNPARAAGAVTFNVLTTVFTGGAGGAAAGAGKAGAAAKVLSAAGKAGRALDPMTYVAKGAGAGLSKVGDISKALKGIGTIDIPKLPDNAIVLPEGTVKLADGTVHLPEGTALPAGATKLPGGTVQLPHATPAFPEGTTRLPSMDGSPAQYLDPHGNLLDHEGNVVQHANEAPRELASGADVPRVDSPVREPALVGAGAHTAEQAGQHIRLGDSLDTSLGDVGRTADTAAVHAGGGNVPTVHAGGDGLTGGRVGDSIPVGRAGDNLPTNSLDTHAPAGVPGNAVPGAGTTDHLPGGHADDLGRGPTGSHDLPGGSAADTLPRAGGPTGSGLDELGHVGDEAAGAGDNAAARPEGSTPAQDAEAARPSFMRDGDNPYGPKDSLTPEQVHEIQIYRANHESGYFEDFYKSNGNRKSLELVDESGTTPPQLTRESPQHPWISVKDAPEPLKPHYLGDEIKQGRGTASPEALKTLDEAAANRHHAIGYDTAAGKHKAEAVEVHKHNPTPETELNQLERTYEYKSAHRDMLDHAEAYGENIAEHHVIPEHYPNATREPLDGPLNGNDQFDQVWRREDGGFVVVEAKSNVTTELGARNLPDGKRVSQGTREYFLDIIREMEKRGKRNEAEAELAEKLMDALDEGKLDYIVVKGERNAGEYAGYRMRQFDISDRSTP</sequence>
<feature type="region of interest" description="Disordered" evidence="1">
    <location>
        <begin position="524"/>
        <end position="676"/>
    </location>
</feature>
<dbReference type="Proteomes" id="UP001601197">
    <property type="component" value="Unassembled WGS sequence"/>
</dbReference>
<feature type="compositionally biased region" description="Low complexity" evidence="1">
    <location>
        <begin position="634"/>
        <end position="644"/>
    </location>
</feature>
<feature type="compositionally biased region" description="Polar residues" evidence="1">
    <location>
        <begin position="715"/>
        <end position="725"/>
    </location>
</feature>
<reference evidence="2 3" key="1">
    <citation type="submission" date="2024-10" db="EMBL/GenBank/DDBJ databases">
        <title>The Natural Products Discovery Center: Release of the First 8490 Sequenced Strains for Exploring Actinobacteria Biosynthetic Diversity.</title>
        <authorList>
            <person name="Kalkreuter E."/>
            <person name="Kautsar S.A."/>
            <person name="Yang D."/>
            <person name="Bader C.D."/>
            <person name="Teijaro C.N."/>
            <person name="Fluegel L."/>
            <person name="Davis C.M."/>
            <person name="Simpson J.R."/>
            <person name="Lauterbach L."/>
            <person name="Steele A.D."/>
            <person name="Gui C."/>
            <person name="Meng S."/>
            <person name="Li G."/>
            <person name="Viehrig K."/>
            <person name="Ye F."/>
            <person name="Su P."/>
            <person name="Kiefer A.F."/>
            <person name="Nichols A."/>
            <person name="Cepeda A.J."/>
            <person name="Yan W."/>
            <person name="Fan B."/>
            <person name="Jiang Y."/>
            <person name="Adhikari A."/>
            <person name="Zheng C.-J."/>
            <person name="Schuster L."/>
            <person name="Cowan T.M."/>
            <person name="Smanski M.J."/>
            <person name="Chevrette M.G."/>
            <person name="De Carvalho L.P.S."/>
            <person name="Shen B."/>
        </authorList>
    </citation>
    <scope>NUCLEOTIDE SEQUENCE [LARGE SCALE GENOMIC DNA]</scope>
    <source>
        <strain evidence="2 3">NPDC007147</strain>
    </source>
</reference>
<accession>A0ABW6KSK8</accession>
<protein>
    <recommendedName>
        <fullName evidence="4">Protein phosphatase</fullName>
    </recommendedName>
</protein>
<evidence type="ECO:0008006" key="4">
    <source>
        <dbReference type="Google" id="ProtNLM"/>
    </source>
</evidence>
<proteinExistence type="predicted"/>
<name>A0ABW6KSK8_9ACTN</name>
<comment type="caution">
    <text evidence="2">The sequence shown here is derived from an EMBL/GenBank/DDBJ whole genome shotgun (WGS) entry which is preliminary data.</text>
</comment>
<evidence type="ECO:0000313" key="3">
    <source>
        <dbReference type="Proteomes" id="UP001601197"/>
    </source>
</evidence>
<dbReference type="RefSeq" id="WP_388344531.1">
    <property type="nucleotide sequence ID" value="NZ_JBIAFJ010000004.1"/>
</dbReference>
<evidence type="ECO:0000256" key="1">
    <source>
        <dbReference type="SAM" id="MobiDB-lite"/>
    </source>
</evidence>
<dbReference type="EMBL" id="JBIAFJ010000004">
    <property type="protein sequence ID" value="MFE9169423.1"/>
    <property type="molecule type" value="Genomic_DNA"/>
</dbReference>